<gene>
    <name evidence="1" type="ORF">QS95_12710</name>
</gene>
<organism evidence="1 2">
    <name type="scientific">Pseudomonas fluorescens</name>
    <dbReference type="NCBI Taxonomy" id="294"/>
    <lineage>
        <taxon>Bacteria</taxon>
        <taxon>Pseudomonadati</taxon>
        <taxon>Pseudomonadota</taxon>
        <taxon>Gammaproteobacteria</taxon>
        <taxon>Pseudomonadales</taxon>
        <taxon>Pseudomonadaceae</taxon>
        <taxon>Pseudomonas</taxon>
    </lineage>
</organism>
<comment type="caution">
    <text evidence="1">The sequence shown here is derived from an EMBL/GenBank/DDBJ whole genome shotgun (WGS) entry which is preliminary data.</text>
</comment>
<protein>
    <submittedName>
        <fullName evidence="1">Uncharacterized protein</fullName>
    </submittedName>
</protein>
<sequence>MKVRALSTISVFALNRLKLVQSRTKVLNLLRYQAERTLMELEEDIREGGSPRLIQRALNRVDEMRQSMAPGMPHTAMVSSFIEDFVIELRARIAGI</sequence>
<reference evidence="1 2" key="1">
    <citation type="submission" date="2014-11" db="EMBL/GenBank/DDBJ databases">
        <title>Draft genome sequence of Pseudomonas fluorescens strains SF4c SF39a.</title>
        <authorList>
            <person name="Underwood G.E."/>
            <person name="Ly L.K."/>
            <person name="Bitzer A.S."/>
            <person name="Godino A."/>
            <person name="Bucci V."/>
            <person name="Fischer S."/>
            <person name="Silby M.W."/>
        </authorList>
    </citation>
    <scope>NUCLEOTIDE SEQUENCE [LARGE SCALE GENOMIC DNA]</scope>
    <source>
        <strain evidence="1 2">SF4c</strain>
    </source>
</reference>
<proteinExistence type="predicted"/>
<dbReference type="AlphaFoldDB" id="A0AAE2DL71"/>
<accession>A0AAE2DL71</accession>
<evidence type="ECO:0000313" key="1">
    <source>
        <dbReference type="EMBL" id="KIF60353.1"/>
    </source>
</evidence>
<dbReference type="EMBL" id="JTGH01000010">
    <property type="protein sequence ID" value="KIF60353.1"/>
    <property type="molecule type" value="Genomic_DNA"/>
</dbReference>
<name>A0AAE2DL71_PSEFL</name>
<evidence type="ECO:0000313" key="2">
    <source>
        <dbReference type="Proteomes" id="UP000031587"/>
    </source>
</evidence>
<dbReference type="Proteomes" id="UP000031587">
    <property type="component" value="Unassembled WGS sequence"/>
</dbReference>